<gene>
    <name evidence="9" type="primary">secE</name>
    <name evidence="11" type="ORF">C7S10_02295</name>
</gene>
<evidence type="ECO:0000256" key="9">
    <source>
        <dbReference type="HAMAP-Rule" id="MF_00422"/>
    </source>
</evidence>
<dbReference type="EMBL" id="PYXZ01000001">
    <property type="protein sequence ID" value="PUA82587.1"/>
    <property type="molecule type" value="Genomic_DNA"/>
</dbReference>
<evidence type="ECO:0000313" key="12">
    <source>
        <dbReference type="Proteomes" id="UP000244867"/>
    </source>
</evidence>
<comment type="caution">
    <text evidence="11">The sequence shown here is derived from an EMBL/GenBank/DDBJ whole genome shotgun (WGS) entry which is preliminary data.</text>
</comment>
<evidence type="ECO:0000313" key="11">
    <source>
        <dbReference type="EMBL" id="PUA82587.1"/>
    </source>
</evidence>
<dbReference type="GO" id="GO:0005886">
    <property type="term" value="C:plasma membrane"/>
    <property type="evidence" value="ECO:0007669"/>
    <property type="project" value="UniProtKB-SubCell"/>
</dbReference>
<dbReference type="NCBIfam" id="TIGR00964">
    <property type="entry name" value="secE_bact"/>
    <property type="match status" value="1"/>
</dbReference>
<dbReference type="GO" id="GO:0008320">
    <property type="term" value="F:protein transmembrane transporter activity"/>
    <property type="evidence" value="ECO:0007669"/>
    <property type="project" value="UniProtKB-UniRule"/>
</dbReference>
<dbReference type="Proteomes" id="UP000244867">
    <property type="component" value="Unassembled WGS sequence"/>
</dbReference>
<dbReference type="GO" id="GO:0065002">
    <property type="term" value="P:intracellular protein transmembrane transport"/>
    <property type="evidence" value="ECO:0007669"/>
    <property type="project" value="UniProtKB-UniRule"/>
</dbReference>
<dbReference type="HAMAP" id="MF_00422">
    <property type="entry name" value="SecE"/>
    <property type="match status" value="1"/>
</dbReference>
<feature type="region of interest" description="Disordered" evidence="10">
    <location>
        <begin position="1"/>
        <end position="26"/>
    </location>
</feature>
<dbReference type="PANTHER" id="PTHR33910">
    <property type="entry name" value="PROTEIN TRANSLOCASE SUBUNIT SECE"/>
    <property type="match status" value="1"/>
</dbReference>
<feature type="compositionally biased region" description="Basic and acidic residues" evidence="10">
    <location>
        <begin position="10"/>
        <end position="23"/>
    </location>
</feature>
<protein>
    <recommendedName>
        <fullName evidence="9">Protein translocase subunit SecE</fullName>
    </recommendedName>
</protein>
<evidence type="ECO:0000256" key="8">
    <source>
        <dbReference type="ARBA" id="ARBA00023136"/>
    </source>
</evidence>
<sequence length="88" mass="9802">MVADVSDSSAVHESREDSNRDGQRTGPATFYRQVVAELRKVVWPTQEQLITYFTVVMVFVLVMMALVSVLDLAFGKLVFALFTGNSSQ</sequence>
<evidence type="ECO:0000256" key="2">
    <source>
        <dbReference type="ARBA" id="ARBA00022448"/>
    </source>
</evidence>
<evidence type="ECO:0000256" key="6">
    <source>
        <dbReference type="ARBA" id="ARBA00022989"/>
    </source>
</evidence>
<keyword evidence="3 9" id="KW-1003">Cell membrane</keyword>
<keyword evidence="5 9" id="KW-0653">Protein transport</keyword>
<keyword evidence="8 9" id="KW-0472">Membrane</keyword>
<keyword evidence="7 9" id="KW-0811">Translocation</keyword>
<keyword evidence="12" id="KW-1185">Reference proteome</keyword>
<evidence type="ECO:0000256" key="10">
    <source>
        <dbReference type="SAM" id="MobiDB-lite"/>
    </source>
</evidence>
<name>A0A2R7Z1T3_9ACTN</name>
<dbReference type="InterPro" id="IPR038379">
    <property type="entry name" value="SecE_sf"/>
</dbReference>
<comment type="subunit">
    <text evidence="9">Component of the Sec protein translocase complex. Heterotrimer consisting of SecY, SecE and SecG subunits. The heterotrimers can form oligomers, although 1 heterotrimer is thought to be able to translocate proteins. Interacts with the ribosome. Interacts with SecDF, and other proteins may be involved. Interacts with SecA.</text>
</comment>
<reference evidence="11 12" key="1">
    <citation type="submission" date="2018-03" db="EMBL/GenBank/DDBJ databases">
        <authorList>
            <person name="Keele B.F."/>
        </authorList>
    </citation>
    <scope>NUCLEOTIDE SEQUENCE [LARGE SCALE GENOMIC DNA]</scope>
    <source>
        <strain evidence="11 12">IB-3</strain>
    </source>
</reference>
<dbReference type="PANTHER" id="PTHR33910:SF1">
    <property type="entry name" value="PROTEIN TRANSLOCASE SUBUNIT SECE"/>
    <property type="match status" value="1"/>
</dbReference>
<comment type="similarity">
    <text evidence="9">Belongs to the SecE/SEC61-gamma family.</text>
</comment>
<evidence type="ECO:0000256" key="3">
    <source>
        <dbReference type="ARBA" id="ARBA00022475"/>
    </source>
</evidence>
<comment type="subcellular location">
    <subcellularLocation>
        <location evidence="9">Cell membrane</location>
        <topology evidence="9">Single-pass membrane protein</topology>
    </subcellularLocation>
    <subcellularLocation>
        <location evidence="1">Membrane</location>
    </subcellularLocation>
</comment>
<dbReference type="GO" id="GO:0006605">
    <property type="term" value="P:protein targeting"/>
    <property type="evidence" value="ECO:0007669"/>
    <property type="project" value="UniProtKB-UniRule"/>
</dbReference>
<organism evidence="11 12">
    <name type="scientific">Nocardioides currus</name>
    <dbReference type="NCBI Taxonomy" id="2133958"/>
    <lineage>
        <taxon>Bacteria</taxon>
        <taxon>Bacillati</taxon>
        <taxon>Actinomycetota</taxon>
        <taxon>Actinomycetes</taxon>
        <taxon>Propionibacteriales</taxon>
        <taxon>Nocardioidaceae</taxon>
        <taxon>Nocardioides</taxon>
    </lineage>
</organism>
<proteinExistence type="inferred from homology"/>
<keyword evidence="6 9" id="KW-1133">Transmembrane helix</keyword>
<keyword evidence="2 9" id="KW-0813">Transport</keyword>
<comment type="function">
    <text evidence="9">Essential subunit of the Sec protein translocation channel SecYEG. Clamps together the 2 halves of SecY. May contact the channel plug during translocation.</text>
</comment>
<keyword evidence="4 9" id="KW-0812">Transmembrane</keyword>
<dbReference type="GO" id="GO:0043952">
    <property type="term" value="P:protein transport by the Sec complex"/>
    <property type="evidence" value="ECO:0007669"/>
    <property type="project" value="UniProtKB-UniRule"/>
</dbReference>
<dbReference type="InterPro" id="IPR001901">
    <property type="entry name" value="Translocase_SecE/Sec61-g"/>
</dbReference>
<dbReference type="OrthoDB" id="9805743at2"/>
<dbReference type="InterPro" id="IPR005807">
    <property type="entry name" value="SecE_bac"/>
</dbReference>
<feature type="transmembrane region" description="Helical" evidence="9">
    <location>
        <begin position="49"/>
        <end position="74"/>
    </location>
</feature>
<evidence type="ECO:0000256" key="4">
    <source>
        <dbReference type="ARBA" id="ARBA00022692"/>
    </source>
</evidence>
<dbReference type="AlphaFoldDB" id="A0A2R7Z1T3"/>
<evidence type="ECO:0000256" key="1">
    <source>
        <dbReference type="ARBA" id="ARBA00004370"/>
    </source>
</evidence>
<dbReference type="GO" id="GO:0009306">
    <property type="term" value="P:protein secretion"/>
    <property type="evidence" value="ECO:0007669"/>
    <property type="project" value="UniProtKB-UniRule"/>
</dbReference>
<dbReference type="Pfam" id="PF00584">
    <property type="entry name" value="SecE"/>
    <property type="match status" value="1"/>
</dbReference>
<dbReference type="Gene3D" id="1.20.5.1030">
    <property type="entry name" value="Preprotein translocase secy subunit"/>
    <property type="match status" value="1"/>
</dbReference>
<evidence type="ECO:0000256" key="5">
    <source>
        <dbReference type="ARBA" id="ARBA00022927"/>
    </source>
</evidence>
<accession>A0A2R7Z1T3</accession>
<evidence type="ECO:0000256" key="7">
    <source>
        <dbReference type="ARBA" id="ARBA00023010"/>
    </source>
</evidence>